<organism evidence="1 2">
    <name type="scientific">Helianthus annuus</name>
    <name type="common">Common sunflower</name>
    <dbReference type="NCBI Taxonomy" id="4232"/>
    <lineage>
        <taxon>Eukaryota</taxon>
        <taxon>Viridiplantae</taxon>
        <taxon>Streptophyta</taxon>
        <taxon>Embryophyta</taxon>
        <taxon>Tracheophyta</taxon>
        <taxon>Spermatophyta</taxon>
        <taxon>Magnoliopsida</taxon>
        <taxon>eudicotyledons</taxon>
        <taxon>Gunneridae</taxon>
        <taxon>Pentapetalae</taxon>
        <taxon>asterids</taxon>
        <taxon>campanulids</taxon>
        <taxon>Asterales</taxon>
        <taxon>Asteraceae</taxon>
        <taxon>Asteroideae</taxon>
        <taxon>Heliantheae alliance</taxon>
        <taxon>Heliantheae</taxon>
        <taxon>Helianthus</taxon>
    </lineage>
</organism>
<dbReference type="EMBL" id="MNCJ02000324">
    <property type="protein sequence ID" value="KAF5789701.1"/>
    <property type="molecule type" value="Genomic_DNA"/>
</dbReference>
<accession>A0A9K3I3R6</accession>
<dbReference type="Proteomes" id="UP000215914">
    <property type="component" value="Unassembled WGS sequence"/>
</dbReference>
<evidence type="ECO:0000313" key="1">
    <source>
        <dbReference type="EMBL" id="KAF5789701.1"/>
    </source>
</evidence>
<reference evidence="1" key="2">
    <citation type="submission" date="2020-06" db="EMBL/GenBank/DDBJ databases">
        <title>Helianthus annuus Genome sequencing and assembly Release 2.</title>
        <authorList>
            <person name="Gouzy J."/>
            <person name="Langlade N."/>
            <person name="Munos S."/>
        </authorList>
    </citation>
    <scope>NUCLEOTIDE SEQUENCE</scope>
    <source>
        <tissue evidence="1">Leaves</tissue>
    </source>
</reference>
<name>A0A9K3I3R6_HELAN</name>
<dbReference type="Gramene" id="mRNA:HanXRQr2_Chr09g0374401">
    <property type="protein sequence ID" value="mRNA:HanXRQr2_Chr09g0374401"/>
    <property type="gene ID" value="HanXRQr2_Chr09g0374401"/>
</dbReference>
<comment type="caution">
    <text evidence="1">The sequence shown here is derived from an EMBL/GenBank/DDBJ whole genome shotgun (WGS) entry which is preliminary data.</text>
</comment>
<gene>
    <name evidence="1" type="ORF">HanXRQr2_Chr09g0374401</name>
</gene>
<protein>
    <submittedName>
        <fullName evidence="1">Uncharacterized protein</fullName>
    </submittedName>
</protein>
<reference evidence="1" key="1">
    <citation type="journal article" date="2017" name="Nature">
        <title>The sunflower genome provides insights into oil metabolism, flowering and Asterid evolution.</title>
        <authorList>
            <person name="Badouin H."/>
            <person name="Gouzy J."/>
            <person name="Grassa C.J."/>
            <person name="Murat F."/>
            <person name="Staton S.E."/>
            <person name="Cottret L."/>
            <person name="Lelandais-Briere C."/>
            <person name="Owens G.L."/>
            <person name="Carrere S."/>
            <person name="Mayjonade B."/>
            <person name="Legrand L."/>
            <person name="Gill N."/>
            <person name="Kane N.C."/>
            <person name="Bowers J.E."/>
            <person name="Hubner S."/>
            <person name="Bellec A."/>
            <person name="Berard A."/>
            <person name="Berges H."/>
            <person name="Blanchet N."/>
            <person name="Boniface M.C."/>
            <person name="Brunel D."/>
            <person name="Catrice O."/>
            <person name="Chaidir N."/>
            <person name="Claudel C."/>
            <person name="Donnadieu C."/>
            <person name="Faraut T."/>
            <person name="Fievet G."/>
            <person name="Helmstetter N."/>
            <person name="King M."/>
            <person name="Knapp S.J."/>
            <person name="Lai Z."/>
            <person name="Le Paslier M.C."/>
            <person name="Lippi Y."/>
            <person name="Lorenzon L."/>
            <person name="Mandel J.R."/>
            <person name="Marage G."/>
            <person name="Marchand G."/>
            <person name="Marquand E."/>
            <person name="Bret-Mestries E."/>
            <person name="Morien E."/>
            <person name="Nambeesan S."/>
            <person name="Nguyen T."/>
            <person name="Pegot-Espagnet P."/>
            <person name="Pouilly N."/>
            <person name="Raftis F."/>
            <person name="Sallet E."/>
            <person name="Schiex T."/>
            <person name="Thomas J."/>
            <person name="Vandecasteele C."/>
            <person name="Vares D."/>
            <person name="Vear F."/>
            <person name="Vautrin S."/>
            <person name="Crespi M."/>
            <person name="Mangin B."/>
            <person name="Burke J.M."/>
            <person name="Salse J."/>
            <person name="Munos S."/>
            <person name="Vincourt P."/>
            <person name="Rieseberg L.H."/>
            <person name="Langlade N.B."/>
        </authorList>
    </citation>
    <scope>NUCLEOTIDE SEQUENCE</scope>
    <source>
        <tissue evidence="1">Leaves</tissue>
    </source>
</reference>
<keyword evidence="2" id="KW-1185">Reference proteome</keyword>
<sequence length="56" mass="6240">MITKLLNGFPDFVTSHYIKYRLVSQICQTAMQGGTSKATNSTRQLGHTFNCTSREG</sequence>
<proteinExistence type="predicted"/>
<dbReference type="AlphaFoldDB" id="A0A9K3I3R6"/>
<evidence type="ECO:0000313" key="2">
    <source>
        <dbReference type="Proteomes" id="UP000215914"/>
    </source>
</evidence>